<feature type="transmembrane region" description="Helical" evidence="10">
    <location>
        <begin position="680"/>
        <end position="701"/>
    </location>
</feature>
<feature type="transmembrane region" description="Helical" evidence="10">
    <location>
        <begin position="107"/>
        <end position="136"/>
    </location>
</feature>
<dbReference type="GO" id="GO:0015297">
    <property type="term" value="F:antiporter activity"/>
    <property type="evidence" value="ECO:0007669"/>
    <property type="project" value="UniProtKB-KW"/>
</dbReference>
<keyword evidence="7" id="KW-0406">Ion transport</keyword>
<feature type="transmembrane region" description="Helical" evidence="10">
    <location>
        <begin position="365"/>
        <end position="388"/>
    </location>
</feature>
<keyword evidence="5 9" id="KW-0812">Transmembrane</keyword>
<proteinExistence type="predicted"/>
<dbReference type="NCBIfam" id="NF009287">
    <property type="entry name" value="PRK12647.1"/>
    <property type="match status" value="1"/>
</dbReference>
<dbReference type="InterPro" id="IPR050616">
    <property type="entry name" value="CPA3_Na-H_Antiporter_A"/>
</dbReference>
<dbReference type="RefSeq" id="WP_259054524.1">
    <property type="nucleotide sequence ID" value="NZ_JANUCT010000005.1"/>
</dbReference>
<evidence type="ECO:0000313" key="15">
    <source>
        <dbReference type="EMBL" id="MCS3902920.1"/>
    </source>
</evidence>
<evidence type="ECO:0000259" key="13">
    <source>
        <dbReference type="Pfam" id="PF13244"/>
    </source>
</evidence>
<feature type="transmembrane region" description="Helical" evidence="10">
    <location>
        <begin position="295"/>
        <end position="314"/>
    </location>
</feature>
<dbReference type="EMBL" id="JANUCT010000005">
    <property type="protein sequence ID" value="MCS3902920.1"/>
    <property type="molecule type" value="Genomic_DNA"/>
</dbReference>
<feature type="transmembrane region" description="Helical" evidence="10">
    <location>
        <begin position="620"/>
        <end position="640"/>
    </location>
</feature>
<feature type="domain" description="MrpA C-terminal/MbhD" evidence="13">
    <location>
        <begin position="604"/>
        <end position="669"/>
    </location>
</feature>
<feature type="transmembrane region" description="Helical" evidence="10">
    <location>
        <begin position="646"/>
        <end position="668"/>
    </location>
</feature>
<keyword evidence="4" id="KW-1003">Cell membrane</keyword>
<feature type="transmembrane region" description="Helical" evidence="10">
    <location>
        <begin position="564"/>
        <end position="583"/>
    </location>
</feature>
<dbReference type="PANTHER" id="PTHR43373:SF1">
    <property type="entry name" value="NA(+)_H(+) ANTIPORTER SUBUNIT A"/>
    <property type="match status" value="1"/>
</dbReference>
<evidence type="ECO:0000256" key="7">
    <source>
        <dbReference type="ARBA" id="ARBA00023065"/>
    </source>
</evidence>
<dbReference type="InterPro" id="IPR025383">
    <property type="entry name" value="MrpA_C/MbhD"/>
</dbReference>
<dbReference type="InterPro" id="IPR001750">
    <property type="entry name" value="ND/Mrp_TM"/>
</dbReference>
<dbReference type="Proteomes" id="UP001204445">
    <property type="component" value="Unassembled WGS sequence"/>
</dbReference>
<accession>A0AAE3L109</accession>
<organism evidence="15 16">
    <name type="scientific">Methylohalomonas lacus</name>
    <dbReference type="NCBI Taxonomy" id="398773"/>
    <lineage>
        <taxon>Bacteria</taxon>
        <taxon>Pseudomonadati</taxon>
        <taxon>Pseudomonadota</taxon>
        <taxon>Gammaproteobacteria</taxon>
        <taxon>Methylohalomonadales</taxon>
        <taxon>Methylohalomonadaceae</taxon>
        <taxon>Methylohalomonas</taxon>
    </lineage>
</organism>
<evidence type="ECO:0000256" key="5">
    <source>
        <dbReference type="ARBA" id="ARBA00022692"/>
    </source>
</evidence>
<feature type="transmembrane region" description="Helical" evidence="10">
    <location>
        <begin position="447"/>
        <end position="469"/>
    </location>
</feature>
<evidence type="ECO:0000259" key="12">
    <source>
        <dbReference type="Pfam" id="PF00662"/>
    </source>
</evidence>
<keyword evidence="2" id="KW-0813">Transport</keyword>
<dbReference type="PANTHER" id="PTHR43373">
    <property type="entry name" value="NA(+)/H(+) ANTIPORTER SUBUNIT"/>
    <property type="match status" value="1"/>
</dbReference>
<dbReference type="Pfam" id="PF00662">
    <property type="entry name" value="Proton_antipo_N"/>
    <property type="match status" value="1"/>
</dbReference>
<feature type="transmembrane region" description="Helical" evidence="10">
    <location>
        <begin position="320"/>
        <end position="344"/>
    </location>
</feature>
<evidence type="ECO:0000256" key="1">
    <source>
        <dbReference type="ARBA" id="ARBA00004651"/>
    </source>
</evidence>
<evidence type="ECO:0000256" key="3">
    <source>
        <dbReference type="ARBA" id="ARBA00022449"/>
    </source>
</evidence>
<feature type="transmembrane region" description="Helical" evidence="10">
    <location>
        <begin position="268"/>
        <end position="288"/>
    </location>
</feature>
<evidence type="ECO:0000256" key="9">
    <source>
        <dbReference type="RuleBase" id="RU000320"/>
    </source>
</evidence>
<feature type="domain" description="NADH-Ubiquinone oxidoreductase (complex I) chain 5 N-terminal" evidence="12">
    <location>
        <begin position="62"/>
        <end position="108"/>
    </location>
</feature>
<dbReference type="Pfam" id="PF20501">
    <property type="entry name" value="MbhE"/>
    <property type="match status" value="1"/>
</dbReference>
<feature type="transmembrane region" description="Helical" evidence="10">
    <location>
        <begin position="201"/>
        <end position="217"/>
    </location>
</feature>
<dbReference type="PRINTS" id="PR01434">
    <property type="entry name" value="NADHDHGNASE5"/>
</dbReference>
<evidence type="ECO:0000256" key="4">
    <source>
        <dbReference type="ARBA" id="ARBA00022475"/>
    </source>
</evidence>
<evidence type="ECO:0000256" key="2">
    <source>
        <dbReference type="ARBA" id="ARBA00022448"/>
    </source>
</evidence>
<evidence type="ECO:0000313" key="16">
    <source>
        <dbReference type="Proteomes" id="UP001204445"/>
    </source>
</evidence>
<feature type="transmembrane region" description="Helical" evidence="10">
    <location>
        <begin position="26"/>
        <end position="47"/>
    </location>
</feature>
<dbReference type="GO" id="GO:0005886">
    <property type="term" value="C:plasma membrane"/>
    <property type="evidence" value="ECO:0007669"/>
    <property type="project" value="UniProtKB-SubCell"/>
</dbReference>
<feature type="domain" description="MrpA C-terminal/MbhE" evidence="14">
    <location>
        <begin position="679"/>
        <end position="758"/>
    </location>
</feature>
<feature type="domain" description="NADH:quinone oxidoreductase/Mrp antiporter transmembrane" evidence="11">
    <location>
        <begin position="124"/>
        <end position="411"/>
    </location>
</feature>
<name>A0AAE3L109_9GAMM</name>
<feature type="transmembrane region" description="Helical" evidence="10">
    <location>
        <begin position="489"/>
        <end position="516"/>
    </location>
</feature>
<dbReference type="Pfam" id="PF00361">
    <property type="entry name" value="Proton_antipo_M"/>
    <property type="match status" value="1"/>
</dbReference>
<feature type="transmembrane region" description="Helical" evidence="10">
    <location>
        <begin position="595"/>
        <end position="613"/>
    </location>
</feature>
<dbReference type="InterPro" id="IPR001516">
    <property type="entry name" value="Proton_antipo_N"/>
</dbReference>
<evidence type="ECO:0000256" key="8">
    <source>
        <dbReference type="ARBA" id="ARBA00023136"/>
    </source>
</evidence>
<keyword evidence="8 10" id="KW-0472">Membrane</keyword>
<evidence type="ECO:0000256" key="10">
    <source>
        <dbReference type="SAM" id="Phobius"/>
    </source>
</evidence>
<gene>
    <name evidence="15" type="ORF">J2T55_000928</name>
</gene>
<reference evidence="15" key="1">
    <citation type="submission" date="2022-08" db="EMBL/GenBank/DDBJ databases">
        <title>Genomic Encyclopedia of Type Strains, Phase III (KMG-III): the genomes of soil and plant-associated and newly described type strains.</title>
        <authorList>
            <person name="Whitman W."/>
        </authorList>
    </citation>
    <scope>NUCLEOTIDE SEQUENCE</scope>
    <source>
        <strain evidence="15">HMT 1</strain>
    </source>
</reference>
<evidence type="ECO:0000259" key="14">
    <source>
        <dbReference type="Pfam" id="PF20501"/>
    </source>
</evidence>
<protein>
    <submittedName>
        <fullName evidence="15">Multicomponent Na+:H+ antiporter subunit A</fullName>
    </submittedName>
</protein>
<feature type="transmembrane region" description="Helical" evidence="10">
    <location>
        <begin position="400"/>
        <end position="426"/>
    </location>
</feature>
<keyword evidence="6 10" id="KW-1133">Transmembrane helix</keyword>
<keyword evidence="3" id="KW-0050">Antiport</keyword>
<evidence type="ECO:0000256" key="6">
    <source>
        <dbReference type="ARBA" id="ARBA00022989"/>
    </source>
</evidence>
<comment type="subcellular location">
    <subcellularLocation>
        <location evidence="1">Cell membrane</location>
        <topology evidence="1">Multi-pass membrane protein</topology>
    </subcellularLocation>
    <subcellularLocation>
        <location evidence="9">Membrane</location>
        <topology evidence="9">Multi-pass membrane protein</topology>
    </subcellularLocation>
</comment>
<dbReference type="AlphaFoldDB" id="A0AAE3L109"/>
<dbReference type="GO" id="GO:0006811">
    <property type="term" value="P:monoatomic ion transport"/>
    <property type="evidence" value="ECO:0007669"/>
    <property type="project" value="UniProtKB-KW"/>
</dbReference>
<evidence type="ECO:0000259" key="11">
    <source>
        <dbReference type="Pfam" id="PF00361"/>
    </source>
</evidence>
<feature type="transmembrane region" description="Helical" evidence="10">
    <location>
        <begin position="739"/>
        <end position="757"/>
    </location>
</feature>
<dbReference type="InterPro" id="IPR046806">
    <property type="entry name" value="MrpA_C/MbhE"/>
</dbReference>
<keyword evidence="16" id="KW-1185">Reference proteome</keyword>
<feature type="transmembrane region" description="Helical" evidence="10">
    <location>
        <begin position="68"/>
        <end position="95"/>
    </location>
</feature>
<comment type="caution">
    <text evidence="15">The sequence shown here is derived from an EMBL/GenBank/DDBJ whole genome shotgun (WGS) entry which is preliminary data.</text>
</comment>
<sequence>MLLAVLSGFILAACAPWLTRLLGDRAGWVLALLPAALFVYFLSWIPLTAGGAAEVVHYSWIPGLDINLSFLVDGLSLLFALLISGIGTFIIIYSGGYLHGHEYLPRFYGIMFAFMAAMLGVVLSNNIISLFVFWELTSITSYLLIGFNHEDKQARWCALQGLFVTVAGGLALLAGLIMLAGAGGSFELSELLNSGDVLRDYPLYTGMLILILFGTFTKSAQVPFHFWLPNAMAAPTPVSAYLHSATMVKAGIYLMARLNPGLGGTDQWLYTLGLFGAVTMFTGSFMALRSTDVKAMLAYSTIMALGTLTMLIGIGTEAAIIAALAFLLAHALYKAALFMLAGGLDHETGTKNILNMGGLRRLMPVSFITACVAALSLAGLPPLFGFIAKELMFEATLHAPAIATVTTVLAVISAIMIMAVAALFALRPYTGKLKETPKQPHEAPPSMLAGPVVLAALSLVFGVAGFLPVQGILHSAVAAVHGSPLEFKLYLWHGVNTPLLLSLLAVVTGLLVFAGWDRVLAVYRRLTFIDRFGPERGYERVMAALVWVAEWQTRVLQNGYMRNYLITILLTAVALAGGTFFIYTGNTVPFGTVDITFYEAVIAALIIAGAIVVSLMQSRLGAVATVGMVGFGVALIYVLFSAPDLAITQIMVETLTVILLVLVLYRLPRFLNLSSTAARIRDALVALLFGGMMTVLILAVLDVEVVAPISDQLVAWSYDEGHGRNIVNVILVDFRALDTLGEIFVVGLAAIGVYAMIRLRAEDKRS</sequence>
<dbReference type="Pfam" id="PF13244">
    <property type="entry name" value="MbhD"/>
    <property type="match status" value="1"/>
</dbReference>
<feature type="transmembrane region" description="Helical" evidence="10">
    <location>
        <begin position="157"/>
        <end position="181"/>
    </location>
</feature>